<dbReference type="EMBL" id="JBHUEJ010000015">
    <property type="protein sequence ID" value="MFD1710253.1"/>
    <property type="molecule type" value="Genomic_DNA"/>
</dbReference>
<keyword evidence="10" id="KW-1185">Reference proteome</keyword>
<sequence>MPDSRRDTPSSAPAIDPDELSALAPFRHSVFTMLWSTWLIANLCMWMNDVASAWLMTTLTSKPIWVALVQTAATLPVFLLGLPSGALADILDRKRFLLFTQLWVAVVGVVLSLAVFSGMMTPPLLLMLIFLNGVGLALRWPVFSAIVPELVPRSKLPAALALNGVSMNTSRILGPLIAGAIIAALGSAWVFLLNALLSIAAAVVISRWQREHRVDPLGRERLTGAMRVGLQYVAQSYHLKGVLARIAIFFFHSTALMALLPLVARNIEGGNAGTFTVLLAAMGGGAVASSFALPRLRQKLSRDRLVLLGATTQALTMAVMAFNKSLWLGAAAMAVGGAAWLTTANSLSVSAQLSLPDWVRARGMSMYQMAIMGASAAGAAVWGQVATWSSVPVALAAGAVSGALIMALVNWRWPDRGVMEDPTPAGPMPHPRVAEPPAHGHVLVTIEYQIDPARADEFRALMDESRRARLRQGALTWELLSDVNDPGRFVEVIEDASWTEHLRRFDRVSAADAGLRERKLAFHLGEEPPVVRRAVRETTARHA</sequence>
<dbReference type="PANTHER" id="PTHR23513:SF11">
    <property type="entry name" value="STAPHYLOFERRIN A TRANSPORTER"/>
    <property type="match status" value="1"/>
</dbReference>
<proteinExistence type="predicted"/>
<feature type="transmembrane region" description="Helical" evidence="7">
    <location>
        <begin position="328"/>
        <end position="347"/>
    </location>
</feature>
<comment type="subcellular location">
    <subcellularLocation>
        <location evidence="1">Cell membrane</location>
        <topology evidence="1">Multi-pass membrane protein</topology>
    </subcellularLocation>
</comment>
<feature type="transmembrane region" description="Helical" evidence="7">
    <location>
        <begin position="391"/>
        <end position="409"/>
    </location>
</feature>
<evidence type="ECO:0000256" key="2">
    <source>
        <dbReference type="ARBA" id="ARBA00022448"/>
    </source>
</evidence>
<protein>
    <submittedName>
        <fullName evidence="9">MFS transporter</fullName>
    </submittedName>
</protein>
<feature type="transmembrane region" description="Helical" evidence="7">
    <location>
        <begin position="242"/>
        <end position="263"/>
    </location>
</feature>
<keyword evidence="5 7" id="KW-1133">Transmembrane helix</keyword>
<keyword evidence="4 7" id="KW-0812">Transmembrane</keyword>
<dbReference type="Proteomes" id="UP001597304">
    <property type="component" value="Unassembled WGS sequence"/>
</dbReference>
<evidence type="ECO:0000259" key="8">
    <source>
        <dbReference type="PROSITE" id="PS50850"/>
    </source>
</evidence>
<feature type="transmembrane region" description="Helical" evidence="7">
    <location>
        <begin position="96"/>
        <end position="117"/>
    </location>
</feature>
<feature type="transmembrane region" description="Helical" evidence="7">
    <location>
        <begin position="35"/>
        <end position="57"/>
    </location>
</feature>
<evidence type="ECO:0000256" key="5">
    <source>
        <dbReference type="ARBA" id="ARBA00022989"/>
    </source>
</evidence>
<evidence type="ECO:0000256" key="4">
    <source>
        <dbReference type="ARBA" id="ARBA00022692"/>
    </source>
</evidence>
<keyword evidence="3" id="KW-1003">Cell membrane</keyword>
<feature type="transmembrane region" description="Helical" evidence="7">
    <location>
        <begin position="124"/>
        <end position="147"/>
    </location>
</feature>
<comment type="caution">
    <text evidence="9">The sequence shown here is derived from an EMBL/GenBank/DDBJ whole genome shotgun (WGS) entry which is preliminary data.</text>
</comment>
<dbReference type="PROSITE" id="PS50850">
    <property type="entry name" value="MFS"/>
    <property type="match status" value="1"/>
</dbReference>
<dbReference type="RefSeq" id="WP_147912008.1">
    <property type="nucleotide sequence ID" value="NZ_JBHUEJ010000015.1"/>
</dbReference>
<dbReference type="PANTHER" id="PTHR23513">
    <property type="entry name" value="INTEGRAL MEMBRANE EFFLUX PROTEIN-RELATED"/>
    <property type="match status" value="1"/>
</dbReference>
<keyword evidence="6 7" id="KW-0472">Membrane</keyword>
<evidence type="ECO:0000256" key="3">
    <source>
        <dbReference type="ARBA" id="ARBA00022475"/>
    </source>
</evidence>
<organism evidence="9 10">
    <name type="scientific">Ottowia flava</name>
    <dbReference type="NCBI Taxonomy" id="2675430"/>
    <lineage>
        <taxon>Bacteria</taxon>
        <taxon>Pseudomonadati</taxon>
        <taxon>Pseudomonadota</taxon>
        <taxon>Betaproteobacteria</taxon>
        <taxon>Burkholderiales</taxon>
        <taxon>Comamonadaceae</taxon>
        <taxon>Ottowia</taxon>
    </lineage>
</organism>
<dbReference type="CDD" id="cd06173">
    <property type="entry name" value="MFS_MefA_like"/>
    <property type="match status" value="1"/>
</dbReference>
<name>A0ABW4KS08_9BURK</name>
<feature type="transmembrane region" description="Helical" evidence="7">
    <location>
        <begin position="64"/>
        <end position="84"/>
    </location>
</feature>
<evidence type="ECO:0000313" key="10">
    <source>
        <dbReference type="Proteomes" id="UP001597304"/>
    </source>
</evidence>
<evidence type="ECO:0000256" key="7">
    <source>
        <dbReference type="SAM" id="Phobius"/>
    </source>
</evidence>
<gene>
    <name evidence="9" type="ORF">ACFSF0_06530</name>
</gene>
<dbReference type="InterPro" id="IPR020846">
    <property type="entry name" value="MFS_dom"/>
</dbReference>
<evidence type="ECO:0000256" key="1">
    <source>
        <dbReference type="ARBA" id="ARBA00004651"/>
    </source>
</evidence>
<feature type="transmembrane region" description="Helical" evidence="7">
    <location>
        <begin position="172"/>
        <end position="205"/>
    </location>
</feature>
<dbReference type="InterPro" id="IPR010290">
    <property type="entry name" value="TM_effector"/>
</dbReference>
<dbReference type="SUPFAM" id="SSF103473">
    <property type="entry name" value="MFS general substrate transporter"/>
    <property type="match status" value="1"/>
</dbReference>
<feature type="transmembrane region" description="Helical" evidence="7">
    <location>
        <begin position="305"/>
        <end position="322"/>
    </location>
</feature>
<dbReference type="Pfam" id="PF05977">
    <property type="entry name" value="MFS_3"/>
    <property type="match status" value="1"/>
</dbReference>
<reference evidence="10" key="1">
    <citation type="journal article" date="2019" name="Int. J. Syst. Evol. Microbiol.">
        <title>The Global Catalogue of Microorganisms (GCM) 10K type strain sequencing project: providing services to taxonomists for standard genome sequencing and annotation.</title>
        <authorList>
            <consortium name="The Broad Institute Genomics Platform"/>
            <consortium name="The Broad Institute Genome Sequencing Center for Infectious Disease"/>
            <person name="Wu L."/>
            <person name="Ma J."/>
        </authorList>
    </citation>
    <scope>NUCLEOTIDE SEQUENCE [LARGE SCALE GENOMIC DNA]</scope>
    <source>
        <strain evidence="10">LMG 29247</strain>
    </source>
</reference>
<feature type="transmembrane region" description="Helical" evidence="7">
    <location>
        <begin position="367"/>
        <end position="385"/>
    </location>
</feature>
<keyword evidence="2" id="KW-0813">Transport</keyword>
<feature type="transmembrane region" description="Helical" evidence="7">
    <location>
        <begin position="275"/>
        <end position="293"/>
    </location>
</feature>
<evidence type="ECO:0000313" key="9">
    <source>
        <dbReference type="EMBL" id="MFD1710253.1"/>
    </source>
</evidence>
<dbReference type="InterPro" id="IPR036259">
    <property type="entry name" value="MFS_trans_sf"/>
</dbReference>
<feature type="domain" description="Major facilitator superfamily (MFS) profile" evidence="8">
    <location>
        <begin position="30"/>
        <end position="414"/>
    </location>
</feature>
<dbReference type="Gene3D" id="1.20.1250.20">
    <property type="entry name" value="MFS general substrate transporter like domains"/>
    <property type="match status" value="1"/>
</dbReference>
<evidence type="ECO:0000256" key="6">
    <source>
        <dbReference type="ARBA" id="ARBA00023136"/>
    </source>
</evidence>
<accession>A0ABW4KS08</accession>